<dbReference type="Proteomes" id="UP000708208">
    <property type="component" value="Unassembled WGS sequence"/>
</dbReference>
<feature type="compositionally biased region" description="Gly residues" evidence="1">
    <location>
        <begin position="15"/>
        <end position="28"/>
    </location>
</feature>
<dbReference type="AlphaFoldDB" id="A0A8J2P5C9"/>
<organism evidence="2 3">
    <name type="scientific">Allacma fusca</name>
    <dbReference type="NCBI Taxonomy" id="39272"/>
    <lineage>
        <taxon>Eukaryota</taxon>
        <taxon>Metazoa</taxon>
        <taxon>Ecdysozoa</taxon>
        <taxon>Arthropoda</taxon>
        <taxon>Hexapoda</taxon>
        <taxon>Collembola</taxon>
        <taxon>Symphypleona</taxon>
        <taxon>Sminthuridae</taxon>
        <taxon>Allacma</taxon>
    </lineage>
</organism>
<dbReference type="EMBL" id="CAJVCH010355492">
    <property type="protein sequence ID" value="CAG7815891.1"/>
    <property type="molecule type" value="Genomic_DNA"/>
</dbReference>
<keyword evidence="3" id="KW-1185">Reference proteome</keyword>
<gene>
    <name evidence="2" type="ORF">AFUS01_LOCUS26538</name>
</gene>
<feature type="non-terminal residue" evidence="2">
    <location>
        <position position="39"/>
    </location>
</feature>
<reference evidence="2" key="1">
    <citation type="submission" date="2021-06" db="EMBL/GenBank/DDBJ databases">
        <authorList>
            <person name="Hodson N. C."/>
            <person name="Mongue J. A."/>
            <person name="Jaron S. K."/>
        </authorList>
    </citation>
    <scope>NUCLEOTIDE SEQUENCE</scope>
</reference>
<protein>
    <submittedName>
        <fullName evidence="2">Uncharacterized protein</fullName>
    </submittedName>
</protein>
<feature type="region of interest" description="Disordered" evidence="1">
    <location>
        <begin position="1"/>
        <end position="39"/>
    </location>
</feature>
<proteinExistence type="predicted"/>
<comment type="caution">
    <text evidence="2">The sequence shown here is derived from an EMBL/GenBank/DDBJ whole genome shotgun (WGS) entry which is preliminary data.</text>
</comment>
<evidence type="ECO:0000256" key="1">
    <source>
        <dbReference type="SAM" id="MobiDB-lite"/>
    </source>
</evidence>
<name>A0A8J2P5C9_9HEXA</name>
<evidence type="ECO:0000313" key="3">
    <source>
        <dbReference type="Proteomes" id="UP000708208"/>
    </source>
</evidence>
<sequence length="39" mass="3690">MYNNEGYLSDDEDGGGGGGGGGVGGVAGEMGPRRKTSAG</sequence>
<evidence type="ECO:0000313" key="2">
    <source>
        <dbReference type="EMBL" id="CAG7815891.1"/>
    </source>
</evidence>
<accession>A0A8J2P5C9</accession>